<name>A0A0J6VUF9_MYCCU</name>
<dbReference type="Gene3D" id="2.60.40.2880">
    <property type="entry name" value="MmpS1-5, C-terminal soluble domain"/>
    <property type="match status" value="1"/>
</dbReference>
<evidence type="ECO:0000313" key="4">
    <source>
        <dbReference type="Proteomes" id="UP000036176"/>
    </source>
</evidence>
<feature type="compositionally biased region" description="Polar residues" evidence="1">
    <location>
        <begin position="123"/>
        <end position="139"/>
    </location>
</feature>
<keyword evidence="4" id="KW-1185">Reference proteome</keyword>
<evidence type="ECO:0000256" key="1">
    <source>
        <dbReference type="SAM" id="MobiDB-lite"/>
    </source>
</evidence>
<sequence length="227" mass="23534" precursor="true">MTITSIEIRRAASLFLPVSGVLALAVSAVPAPAAAEPLPYGPDTCIQGYVWREARPGDTVCVLPAVRDRTATENAHPASNKDPLAGSGPESCSQGYVWREAFDGDTICVTPAERTDTLADNAAAQSRRQADQPGQQAPANGSHRVVFNVTGSGEVFNIVTDPAGPFVPDHTPLPFARTLDIGPDVSMLQVVATGRDAPGPGCSISIDGTVVASQTIGGSGHCIYVFP</sequence>
<feature type="region of interest" description="Disordered" evidence="1">
    <location>
        <begin position="70"/>
        <end position="90"/>
    </location>
</feature>
<dbReference type="RefSeq" id="WP_236695503.1">
    <property type="nucleotide sequence ID" value="NZ_JYNX01000054.1"/>
</dbReference>
<organism evidence="3 4">
    <name type="scientific">Mycolicibacterium chubuense</name>
    <name type="common">Mycobacterium chubuense</name>
    <dbReference type="NCBI Taxonomy" id="1800"/>
    <lineage>
        <taxon>Bacteria</taxon>
        <taxon>Bacillati</taxon>
        <taxon>Actinomycetota</taxon>
        <taxon>Actinomycetes</taxon>
        <taxon>Mycobacteriales</taxon>
        <taxon>Mycobacteriaceae</taxon>
        <taxon>Mycolicibacterium</taxon>
    </lineage>
</organism>
<dbReference type="Proteomes" id="UP000036176">
    <property type="component" value="Unassembled WGS sequence"/>
</dbReference>
<keyword evidence="2" id="KW-0732">Signal</keyword>
<accession>A0A0J6VUF9</accession>
<comment type="caution">
    <text evidence="3">The sequence shown here is derived from an EMBL/GenBank/DDBJ whole genome shotgun (WGS) entry which is preliminary data.</text>
</comment>
<proteinExistence type="predicted"/>
<feature type="region of interest" description="Disordered" evidence="1">
    <location>
        <begin position="121"/>
        <end position="141"/>
    </location>
</feature>
<dbReference type="AlphaFoldDB" id="A0A0J6VUF9"/>
<evidence type="ECO:0000313" key="3">
    <source>
        <dbReference type="EMBL" id="KMO74635.1"/>
    </source>
</evidence>
<feature type="chain" id="PRO_5038987712" description="Secreted protein" evidence="2">
    <location>
        <begin position="34"/>
        <end position="227"/>
    </location>
</feature>
<dbReference type="PATRIC" id="fig|1800.3.peg.3581"/>
<evidence type="ECO:0008006" key="5">
    <source>
        <dbReference type="Google" id="ProtNLM"/>
    </source>
</evidence>
<reference evidence="3 4" key="1">
    <citation type="journal article" date="2015" name="Genome Biol. Evol.">
        <title>Characterization of Three Mycobacterium spp. with Potential Use in Bioremediation by Genome Sequencing and Comparative Genomics.</title>
        <authorList>
            <person name="Das S."/>
            <person name="Pettersson B.M."/>
            <person name="Behra P.R."/>
            <person name="Ramesh M."/>
            <person name="Dasgupta S."/>
            <person name="Bhattacharya A."/>
            <person name="Kirsebom L.A."/>
        </authorList>
    </citation>
    <scope>NUCLEOTIDE SEQUENCE [LARGE SCALE GENOMIC DNA]</scope>
    <source>
        <strain evidence="3 4">DSM 44219</strain>
    </source>
</reference>
<dbReference type="InterPro" id="IPR038468">
    <property type="entry name" value="MmpS_C"/>
</dbReference>
<protein>
    <recommendedName>
        <fullName evidence="5">Secreted protein</fullName>
    </recommendedName>
</protein>
<feature type="signal peptide" evidence="2">
    <location>
        <begin position="1"/>
        <end position="33"/>
    </location>
</feature>
<gene>
    <name evidence="3" type="ORF">MCHUDSM44219_03552</name>
</gene>
<evidence type="ECO:0000256" key="2">
    <source>
        <dbReference type="SAM" id="SignalP"/>
    </source>
</evidence>
<dbReference type="EMBL" id="JYNX01000054">
    <property type="protein sequence ID" value="KMO74635.1"/>
    <property type="molecule type" value="Genomic_DNA"/>
</dbReference>